<protein>
    <submittedName>
        <fullName evidence="3">MDS1 and EVI1 complex locus protein EVI1-B</fullName>
    </submittedName>
</protein>
<dbReference type="AlphaFoldDB" id="A0A0A1WKV9"/>
<evidence type="ECO:0000313" key="3">
    <source>
        <dbReference type="EMBL" id="JAC99154.1"/>
    </source>
</evidence>
<evidence type="ECO:0000259" key="2">
    <source>
        <dbReference type="PROSITE" id="PS51497"/>
    </source>
</evidence>
<dbReference type="InterPro" id="IPR023340">
    <property type="entry name" value="UMA"/>
</dbReference>
<reference evidence="3" key="2">
    <citation type="journal article" date="2015" name="Gigascience">
        <title>Reconstructing a comprehensive transcriptome assembly of a white-pupal translocated strain of the pest fruit fly Bactrocera cucurbitae.</title>
        <authorList>
            <person name="Sim S.B."/>
            <person name="Calla B."/>
            <person name="Hall B."/>
            <person name="DeRego T."/>
            <person name="Geib S.M."/>
        </authorList>
    </citation>
    <scope>NUCLEOTIDE SEQUENCE</scope>
</reference>
<proteinExistence type="predicted"/>
<organism evidence="3">
    <name type="scientific">Zeugodacus cucurbitae</name>
    <name type="common">Melon fruit fly</name>
    <name type="synonym">Bactrocera cucurbitae</name>
    <dbReference type="NCBI Taxonomy" id="28588"/>
    <lineage>
        <taxon>Eukaryota</taxon>
        <taxon>Metazoa</taxon>
        <taxon>Ecdysozoa</taxon>
        <taxon>Arthropoda</taxon>
        <taxon>Hexapoda</taxon>
        <taxon>Insecta</taxon>
        <taxon>Pterygota</taxon>
        <taxon>Neoptera</taxon>
        <taxon>Endopterygota</taxon>
        <taxon>Diptera</taxon>
        <taxon>Brachycera</taxon>
        <taxon>Muscomorpha</taxon>
        <taxon>Tephritoidea</taxon>
        <taxon>Tephritidae</taxon>
        <taxon>Zeugodacus</taxon>
        <taxon>Zeugodacus</taxon>
    </lineage>
</organism>
<accession>A0A0A1WKV9</accession>
<feature type="region of interest" description="Disordered" evidence="1">
    <location>
        <begin position="40"/>
        <end position="59"/>
    </location>
</feature>
<dbReference type="PROSITE" id="PS51497">
    <property type="entry name" value="UMA"/>
    <property type="match status" value="1"/>
</dbReference>
<sequence length="151" mass="16665">MLSFFSKKRQDTDSSAEEAIQGPTDSTQANEGGDDFIFIERKTSDHDPTKSAAQGVGMYPPIPPSFGMGRFPGQPIYPPMSNVVHASDNVSPVPYVQGVPFELAPQLSTKCEFEVTQLQVDSILALLTRQMSVDENEEYNFALERSIQNEC</sequence>
<dbReference type="EMBL" id="GBXI01015137">
    <property type="protein sequence ID" value="JAC99154.1"/>
    <property type="molecule type" value="Transcribed_RNA"/>
</dbReference>
<feature type="compositionally biased region" description="Basic and acidic residues" evidence="1">
    <location>
        <begin position="40"/>
        <end position="49"/>
    </location>
</feature>
<name>A0A0A1WKV9_ZEUCU</name>
<gene>
    <name evidence="3" type="primary">mecom-b</name>
    <name evidence="3" type="ORF">g.5029</name>
</gene>
<evidence type="ECO:0000256" key="1">
    <source>
        <dbReference type="SAM" id="MobiDB-lite"/>
    </source>
</evidence>
<reference evidence="3" key="1">
    <citation type="submission" date="2014-11" db="EMBL/GenBank/DDBJ databases">
        <authorList>
            <person name="Geib S."/>
        </authorList>
    </citation>
    <scope>NUCLEOTIDE SEQUENCE</scope>
</reference>
<feature type="region of interest" description="Disordered" evidence="1">
    <location>
        <begin position="1"/>
        <end position="35"/>
    </location>
</feature>
<feature type="domain" description="UMA" evidence="2">
    <location>
        <begin position="96"/>
        <end position="148"/>
    </location>
</feature>